<feature type="compositionally biased region" description="Gly residues" evidence="6">
    <location>
        <begin position="592"/>
        <end position="602"/>
    </location>
</feature>
<sequence>MYALGIDLGTTYTAAATWRDGRAQIVSLGGRGAAIPSVVLLRADETFLTGEAANRRGLTEPNRVAREFKRRLGDTTPLMLGGSPYSAEALMSQLLRAVVTEVTTREGGAPSAVCVSHPANWGPYKIDLLRQAVRMADLPSVTFVSEPEAAAVNYAQEQRLGVGAVVAVYDLGGGTFDAAVLRRTPTGFAILGQPEGIERLGGIDFDAAVFNHVRTTLGDKLDDLDDDDPAVISAVGRLREECVEAKEALSADTDTSIPVLLPSVTTEVRLTRGELESMVRPALHGSIEALRRAVRSADLTPDQLQAVLLVGGSSRMPLVGQLVSAELGRPVAMDTHPKHAVALGAARLAGGGFSAPGIAGGAAGMGAAAVGFGGAGGRGGAGGDAAGSAAVGGPMGPGGGGPAAPGGGAGFGAGPGSAAGGTGGPGEGTRFGSGPGSGGGGAGSAVGGSAGGPGGAGFGSGPGSAGGGAGSAVGGSAGGPGGAGFGSGPGSGGGGMGSAVGGVAGSGGGPGGAGLGSGPGSGGGRAGSPAGGYGAAGGGAGGAVGEGAGSAAGGSGGPVPAGAVGGFGGAAGFGGRQGSSGGPAALGADSGRAGGFGDGPTGRVGRQNPGASGAGAGRGYETRGSGPGRASGGGWEGNRAERSGVTHPVDRDGDRVGPPPTGKKRRGVVVAAGAVALVLLAGVGIGFAVLNGNDEGDDKTRDVAASTPSTAASSLPADEQCTDAIMSNPRWVCLTSAIIADGRITIDYRSDGAPMNVNGGIHMHVYGGDGVTPPAEVMGMQAPESEQGRWYVEDRRPAVLDLTDQRFVMAIGDAPKVCARIATADHRLVPDADGHFATGNCVPITRTAETTTTVTQKAPTHTKKPTRTTTTETTTTTDTTTTDTTTTTTEILASTTTH</sequence>
<dbReference type="GO" id="GO:0005524">
    <property type="term" value="F:ATP binding"/>
    <property type="evidence" value="ECO:0007669"/>
    <property type="project" value="UniProtKB-KW"/>
</dbReference>
<dbReference type="SUPFAM" id="SSF53067">
    <property type="entry name" value="Actin-like ATPase domain"/>
    <property type="match status" value="2"/>
</dbReference>
<dbReference type="PRINTS" id="PR00301">
    <property type="entry name" value="HEATSHOCK70"/>
</dbReference>
<keyword evidence="3" id="KW-0067">ATP-binding</keyword>
<feature type="transmembrane region" description="Helical" evidence="7">
    <location>
        <begin position="668"/>
        <end position="690"/>
    </location>
</feature>
<name>A0A4R7W5E0_9PSEU</name>
<evidence type="ECO:0000256" key="5">
    <source>
        <dbReference type="ARBA" id="ARBA00023186"/>
    </source>
</evidence>
<evidence type="ECO:0000256" key="1">
    <source>
        <dbReference type="ARBA" id="ARBA00007381"/>
    </source>
</evidence>
<evidence type="ECO:0000256" key="6">
    <source>
        <dbReference type="SAM" id="MobiDB-lite"/>
    </source>
</evidence>
<feature type="compositionally biased region" description="Low complexity" evidence="6">
    <location>
        <begin position="867"/>
        <end position="886"/>
    </location>
</feature>
<feature type="region of interest" description="Disordered" evidence="6">
    <location>
        <begin position="852"/>
        <end position="886"/>
    </location>
</feature>
<dbReference type="InterPro" id="IPR013126">
    <property type="entry name" value="Hsp_70_fam"/>
</dbReference>
<gene>
    <name evidence="8" type="ORF">CLV71_101179</name>
</gene>
<dbReference type="Gene3D" id="3.90.640.10">
    <property type="entry name" value="Actin, Chain A, domain 4"/>
    <property type="match status" value="1"/>
</dbReference>
<dbReference type="AlphaFoldDB" id="A0A4R7W5E0"/>
<evidence type="ECO:0000256" key="7">
    <source>
        <dbReference type="SAM" id="Phobius"/>
    </source>
</evidence>
<dbReference type="Pfam" id="PF00012">
    <property type="entry name" value="HSP70"/>
    <property type="match status" value="2"/>
</dbReference>
<protein>
    <submittedName>
        <fullName evidence="8">Hsp70 protein</fullName>
    </submittedName>
</protein>
<evidence type="ECO:0000256" key="4">
    <source>
        <dbReference type="ARBA" id="ARBA00023016"/>
    </source>
</evidence>
<dbReference type="RefSeq" id="WP_243866133.1">
    <property type="nucleotide sequence ID" value="NZ_SOCP01000001.1"/>
</dbReference>
<keyword evidence="5" id="KW-0143">Chaperone</keyword>
<evidence type="ECO:0000256" key="3">
    <source>
        <dbReference type="ARBA" id="ARBA00022840"/>
    </source>
</evidence>
<keyword evidence="7" id="KW-0472">Membrane</keyword>
<keyword evidence="2" id="KW-0547">Nucleotide-binding</keyword>
<feature type="region of interest" description="Disordered" evidence="6">
    <location>
        <begin position="575"/>
        <end position="665"/>
    </location>
</feature>
<dbReference type="InterPro" id="IPR043129">
    <property type="entry name" value="ATPase_NBD"/>
</dbReference>
<keyword evidence="7" id="KW-1133">Transmembrane helix</keyword>
<feature type="compositionally biased region" description="Low complexity" evidence="6">
    <location>
        <begin position="704"/>
        <end position="716"/>
    </location>
</feature>
<feature type="region of interest" description="Disordered" evidence="6">
    <location>
        <begin position="693"/>
        <end position="716"/>
    </location>
</feature>
<dbReference type="GO" id="GO:0140662">
    <property type="term" value="F:ATP-dependent protein folding chaperone"/>
    <property type="evidence" value="ECO:0007669"/>
    <property type="project" value="InterPro"/>
</dbReference>
<feature type="compositionally biased region" description="Gly residues" evidence="6">
    <location>
        <begin position="625"/>
        <end position="636"/>
    </location>
</feature>
<keyword evidence="7" id="KW-0812">Transmembrane</keyword>
<evidence type="ECO:0000313" key="8">
    <source>
        <dbReference type="EMBL" id="TDV57308.1"/>
    </source>
</evidence>
<comment type="caution">
    <text evidence="8">The sequence shown here is derived from an EMBL/GenBank/DDBJ whole genome shotgun (WGS) entry which is preliminary data.</text>
</comment>
<comment type="similarity">
    <text evidence="1">Belongs to the heat shock protein 70 family.</text>
</comment>
<dbReference type="PROSITE" id="PS01036">
    <property type="entry name" value="HSP70_3"/>
    <property type="match status" value="1"/>
</dbReference>
<evidence type="ECO:0000256" key="2">
    <source>
        <dbReference type="ARBA" id="ARBA00022741"/>
    </source>
</evidence>
<keyword evidence="9" id="KW-1185">Reference proteome</keyword>
<dbReference type="Proteomes" id="UP000294927">
    <property type="component" value="Unassembled WGS sequence"/>
</dbReference>
<organism evidence="8 9">
    <name type="scientific">Actinophytocola oryzae</name>
    <dbReference type="NCBI Taxonomy" id="502181"/>
    <lineage>
        <taxon>Bacteria</taxon>
        <taxon>Bacillati</taxon>
        <taxon>Actinomycetota</taxon>
        <taxon>Actinomycetes</taxon>
        <taxon>Pseudonocardiales</taxon>
        <taxon>Pseudonocardiaceae</taxon>
    </lineage>
</organism>
<dbReference type="InterPro" id="IPR018181">
    <property type="entry name" value="Heat_shock_70_CS"/>
</dbReference>
<dbReference type="PANTHER" id="PTHR19375">
    <property type="entry name" value="HEAT SHOCK PROTEIN 70KDA"/>
    <property type="match status" value="1"/>
</dbReference>
<proteinExistence type="inferred from homology"/>
<accession>A0A4R7W5E0</accession>
<dbReference type="Gene3D" id="3.30.420.40">
    <property type="match status" value="2"/>
</dbReference>
<feature type="region of interest" description="Disordered" evidence="6">
    <location>
        <begin position="397"/>
        <end position="473"/>
    </location>
</feature>
<keyword evidence="4" id="KW-0346">Stress response</keyword>
<dbReference type="EMBL" id="SOCP01000001">
    <property type="protein sequence ID" value="TDV57308.1"/>
    <property type="molecule type" value="Genomic_DNA"/>
</dbReference>
<evidence type="ECO:0000313" key="9">
    <source>
        <dbReference type="Proteomes" id="UP000294927"/>
    </source>
</evidence>
<reference evidence="8 9" key="1">
    <citation type="submission" date="2019-03" db="EMBL/GenBank/DDBJ databases">
        <title>Genomic Encyclopedia of Archaeal and Bacterial Type Strains, Phase II (KMG-II): from individual species to whole genera.</title>
        <authorList>
            <person name="Goeker M."/>
        </authorList>
    </citation>
    <scope>NUCLEOTIDE SEQUENCE [LARGE SCALE GENOMIC DNA]</scope>
    <source>
        <strain evidence="8 9">DSM 45499</strain>
    </source>
</reference>
<feature type="compositionally biased region" description="Basic and acidic residues" evidence="6">
    <location>
        <begin position="638"/>
        <end position="655"/>
    </location>
</feature>